<dbReference type="Gene3D" id="3.40.50.300">
    <property type="entry name" value="P-loop containing nucleotide triphosphate hydrolases"/>
    <property type="match status" value="1"/>
</dbReference>
<dbReference type="InterPro" id="IPR058031">
    <property type="entry name" value="AAA_lid_NorR"/>
</dbReference>
<evidence type="ECO:0000256" key="2">
    <source>
        <dbReference type="ARBA" id="ARBA00022840"/>
    </source>
</evidence>
<dbReference type="SMART" id="SM00382">
    <property type="entry name" value="AAA"/>
    <property type="match status" value="1"/>
</dbReference>
<dbReference type="Gene3D" id="1.10.8.60">
    <property type="match status" value="1"/>
</dbReference>
<dbReference type="Pfam" id="PF00072">
    <property type="entry name" value="Response_reg"/>
    <property type="match status" value="1"/>
</dbReference>
<evidence type="ECO:0000313" key="8">
    <source>
        <dbReference type="EMBL" id="MBC8430897.1"/>
    </source>
</evidence>
<keyword evidence="3" id="KW-0805">Transcription regulation</keyword>
<reference evidence="8 9" key="1">
    <citation type="submission" date="2020-08" db="EMBL/GenBank/DDBJ databases">
        <title>Bridging the membrane lipid divide: bacteria of the FCB group superphylum have the potential to synthesize archaeal ether lipids.</title>
        <authorList>
            <person name="Villanueva L."/>
            <person name="Von Meijenfeldt F.A.B."/>
            <person name="Westbye A.B."/>
            <person name="Yadav S."/>
            <person name="Hopmans E.C."/>
            <person name="Dutilh B.E."/>
            <person name="Sinninghe Damste J.S."/>
        </authorList>
    </citation>
    <scope>NUCLEOTIDE SEQUENCE [LARGE SCALE GENOMIC DNA]</scope>
    <source>
        <strain evidence="8">NIOZ-UU17</strain>
    </source>
</reference>
<keyword evidence="1" id="KW-0547">Nucleotide-binding</keyword>
<dbReference type="InterPro" id="IPR001789">
    <property type="entry name" value="Sig_transdc_resp-reg_receiver"/>
</dbReference>
<dbReference type="Gene3D" id="3.40.50.2300">
    <property type="match status" value="1"/>
</dbReference>
<dbReference type="CDD" id="cd00009">
    <property type="entry name" value="AAA"/>
    <property type="match status" value="1"/>
</dbReference>
<dbReference type="InterPro" id="IPR003593">
    <property type="entry name" value="AAA+_ATPase"/>
</dbReference>
<keyword evidence="2" id="KW-0067">ATP-binding</keyword>
<keyword evidence="5" id="KW-0597">Phosphoprotein</keyword>
<dbReference type="SUPFAM" id="SSF52540">
    <property type="entry name" value="P-loop containing nucleoside triphosphate hydrolases"/>
    <property type="match status" value="1"/>
</dbReference>
<dbReference type="Gene3D" id="1.10.10.60">
    <property type="entry name" value="Homeodomain-like"/>
    <property type="match status" value="1"/>
</dbReference>
<dbReference type="InterPro" id="IPR027417">
    <property type="entry name" value="P-loop_NTPase"/>
</dbReference>
<dbReference type="Pfam" id="PF25601">
    <property type="entry name" value="AAA_lid_14"/>
    <property type="match status" value="1"/>
</dbReference>
<comment type="caution">
    <text evidence="8">The sequence shown here is derived from an EMBL/GenBank/DDBJ whole genome shotgun (WGS) entry which is preliminary data.</text>
</comment>
<organism evidence="8 9">
    <name type="scientific">Candidatus Desulfatibia vada</name>
    <dbReference type="NCBI Taxonomy" id="2841696"/>
    <lineage>
        <taxon>Bacteria</taxon>
        <taxon>Pseudomonadati</taxon>
        <taxon>Thermodesulfobacteriota</taxon>
        <taxon>Desulfobacteria</taxon>
        <taxon>Desulfobacterales</taxon>
        <taxon>Desulfobacterales incertae sedis</taxon>
        <taxon>Candidatus Desulfatibia</taxon>
    </lineage>
</organism>
<dbReference type="EMBL" id="JACNIG010000093">
    <property type="protein sequence ID" value="MBC8430897.1"/>
    <property type="molecule type" value="Genomic_DNA"/>
</dbReference>
<name>A0A8J6TPU0_9BACT</name>
<accession>A0A8J6TPU0</accession>
<dbReference type="GO" id="GO:0005524">
    <property type="term" value="F:ATP binding"/>
    <property type="evidence" value="ECO:0007669"/>
    <property type="project" value="UniProtKB-KW"/>
</dbReference>
<dbReference type="GO" id="GO:0000160">
    <property type="term" value="P:phosphorelay signal transduction system"/>
    <property type="evidence" value="ECO:0007669"/>
    <property type="project" value="InterPro"/>
</dbReference>
<feature type="modified residue" description="4-aspartylphosphate" evidence="5">
    <location>
        <position position="52"/>
    </location>
</feature>
<dbReference type="Pfam" id="PF00158">
    <property type="entry name" value="Sigma54_activat"/>
    <property type="match status" value="1"/>
</dbReference>
<dbReference type="PANTHER" id="PTHR32071">
    <property type="entry name" value="TRANSCRIPTIONAL REGULATORY PROTEIN"/>
    <property type="match status" value="1"/>
</dbReference>
<dbReference type="InterPro" id="IPR009057">
    <property type="entry name" value="Homeodomain-like_sf"/>
</dbReference>
<evidence type="ECO:0000256" key="1">
    <source>
        <dbReference type="ARBA" id="ARBA00022741"/>
    </source>
</evidence>
<dbReference type="InterPro" id="IPR002197">
    <property type="entry name" value="HTH_Fis"/>
</dbReference>
<dbReference type="SUPFAM" id="SSF46689">
    <property type="entry name" value="Homeodomain-like"/>
    <property type="match status" value="1"/>
</dbReference>
<proteinExistence type="predicted"/>
<gene>
    <name evidence="8" type="ORF">H8D96_03160</name>
</gene>
<dbReference type="InterPro" id="IPR025662">
    <property type="entry name" value="Sigma_54_int_dom_ATP-bd_1"/>
</dbReference>
<keyword evidence="4" id="KW-0804">Transcription</keyword>
<evidence type="ECO:0000256" key="4">
    <source>
        <dbReference type="ARBA" id="ARBA00023163"/>
    </source>
</evidence>
<dbReference type="PANTHER" id="PTHR32071:SF119">
    <property type="entry name" value="SIGMA L-DEPENDENT TRANSCRIPTIONAL REGULATOR YPLP-RELATED"/>
    <property type="match status" value="1"/>
</dbReference>
<evidence type="ECO:0000256" key="3">
    <source>
        <dbReference type="ARBA" id="ARBA00023015"/>
    </source>
</evidence>
<sequence>MKKVLLIDDDRNILTTLQIHLEDLGMEVIPADTGRKGLELFSQEKPRIVFLDLKLPDIDGLNVLDDIVRSGTKAYVIIITAYATINTAVKAIKMGAFDYLPKPFTPEQITHHLEMIAKVHGLESEVEILKDQLKGIVREGDFITRSRNIHKILKMARQVADADASILISGESGTGKGVLAGLIHAWSPRQPGPFITVDCAGLQENLLESDLFGHVKGAFTGAVRDKTGKLELTNGGTVFLDEVSEMSATIQAKLLHFLQHREFERLGDTQIIRVDVRVIAATNRDLEELVKEKLFRQDLFFRLNVIELFLPPLRERPEDIPLIAEHYLSKFASANNKQIQGITTKALEAIQSYPWPGNIRELINVIERGSILTTKDRLHPEDLPPHIANYTSAAQSSQKKQTMTEVEKSHIKDVLLHTASIEEAAQVLGIDPATLWRKRKKYQLD</sequence>
<dbReference type="SUPFAM" id="SSF52172">
    <property type="entry name" value="CheY-like"/>
    <property type="match status" value="1"/>
</dbReference>
<evidence type="ECO:0000259" key="6">
    <source>
        <dbReference type="PROSITE" id="PS50045"/>
    </source>
</evidence>
<feature type="domain" description="Sigma-54 factor interaction" evidence="6">
    <location>
        <begin position="142"/>
        <end position="371"/>
    </location>
</feature>
<dbReference type="AlphaFoldDB" id="A0A8J6TPU0"/>
<dbReference type="GO" id="GO:0043565">
    <property type="term" value="F:sequence-specific DNA binding"/>
    <property type="evidence" value="ECO:0007669"/>
    <property type="project" value="InterPro"/>
</dbReference>
<dbReference type="PROSITE" id="PS50110">
    <property type="entry name" value="RESPONSE_REGULATORY"/>
    <property type="match status" value="1"/>
</dbReference>
<dbReference type="PROSITE" id="PS00688">
    <property type="entry name" value="SIGMA54_INTERACT_3"/>
    <property type="match status" value="1"/>
</dbReference>
<dbReference type="InterPro" id="IPR002078">
    <property type="entry name" value="Sigma_54_int"/>
</dbReference>
<dbReference type="SMART" id="SM00448">
    <property type="entry name" value="REC"/>
    <property type="match status" value="1"/>
</dbReference>
<dbReference type="InterPro" id="IPR025944">
    <property type="entry name" value="Sigma_54_int_dom_CS"/>
</dbReference>
<evidence type="ECO:0000256" key="5">
    <source>
        <dbReference type="PROSITE-ProRule" id="PRU00169"/>
    </source>
</evidence>
<dbReference type="FunFam" id="3.40.50.300:FF:000006">
    <property type="entry name" value="DNA-binding transcriptional regulator NtrC"/>
    <property type="match status" value="1"/>
</dbReference>
<evidence type="ECO:0000259" key="7">
    <source>
        <dbReference type="PROSITE" id="PS50110"/>
    </source>
</evidence>
<protein>
    <submittedName>
        <fullName evidence="8">Sigma-54-dependent Fis family transcriptional regulator</fullName>
    </submittedName>
</protein>
<dbReference type="GO" id="GO:0006355">
    <property type="term" value="P:regulation of DNA-templated transcription"/>
    <property type="evidence" value="ECO:0007669"/>
    <property type="project" value="InterPro"/>
</dbReference>
<feature type="domain" description="Response regulatory" evidence="7">
    <location>
        <begin position="3"/>
        <end position="117"/>
    </location>
</feature>
<dbReference type="InterPro" id="IPR011006">
    <property type="entry name" value="CheY-like_superfamily"/>
</dbReference>
<dbReference type="Proteomes" id="UP000605201">
    <property type="component" value="Unassembled WGS sequence"/>
</dbReference>
<evidence type="ECO:0000313" key="9">
    <source>
        <dbReference type="Proteomes" id="UP000605201"/>
    </source>
</evidence>
<dbReference type="Pfam" id="PF02954">
    <property type="entry name" value="HTH_8"/>
    <property type="match status" value="1"/>
</dbReference>
<dbReference type="PROSITE" id="PS00675">
    <property type="entry name" value="SIGMA54_INTERACT_1"/>
    <property type="match status" value="1"/>
</dbReference>
<dbReference type="PROSITE" id="PS50045">
    <property type="entry name" value="SIGMA54_INTERACT_4"/>
    <property type="match status" value="1"/>
</dbReference>